<dbReference type="EMBL" id="JAYMYR010000001">
    <property type="protein sequence ID" value="KAK7382682.1"/>
    <property type="molecule type" value="Genomic_DNA"/>
</dbReference>
<evidence type="ECO:0000256" key="10">
    <source>
        <dbReference type="SAM" id="Phobius"/>
    </source>
</evidence>
<dbReference type="Proteomes" id="UP001374584">
    <property type="component" value="Unassembled WGS sequence"/>
</dbReference>
<dbReference type="PANTHER" id="PTHR24296">
    <property type="entry name" value="CYTOCHROME P450"/>
    <property type="match status" value="1"/>
</dbReference>
<dbReference type="GO" id="GO:0020037">
    <property type="term" value="F:heme binding"/>
    <property type="evidence" value="ECO:0007669"/>
    <property type="project" value="InterPro"/>
</dbReference>
<dbReference type="InterPro" id="IPR017972">
    <property type="entry name" value="Cyt_P450_CS"/>
</dbReference>
<dbReference type="Gene3D" id="1.10.630.10">
    <property type="entry name" value="Cytochrome P450"/>
    <property type="match status" value="2"/>
</dbReference>
<dbReference type="InterPro" id="IPR002401">
    <property type="entry name" value="Cyt_P450_E_grp-I"/>
</dbReference>
<keyword evidence="10" id="KW-0812">Transmembrane</keyword>
<keyword evidence="10" id="KW-0472">Membrane</keyword>
<dbReference type="GO" id="GO:0005506">
    <property type="term" value="F:iron ion binding"/>
    <property type="evidence" value="ECO:0007669"/>
    <property type="project" value="InterPro"/>
</dbReference>
<evidence type="ECO:0000256" key="7">
    <source>
        <dbReference type="ARBA" id="ARBA00023033"/>
    </source>
</evidence>
<reference evidence="11 12" key="1">
    <citation type="submission" date="2024-01" db="EMBL/GenBank/DDBJ databases">
        <title>The genomes of 5 underutilized Papilionoideae crops provide insights into root nodulation and disease resistanc.</title>
        <authorList>
            <person name="Jiang F."/>
        </authorList>
    </citation>
    <scope>NUCLEOTIDE SEQUENCE [LARGE SCALE GENOMIC DNA]</scope>
    <source>
        <strain evidence="11">JINMINGXINNONG_FW02</strain>
        <tissue evidence="11">Leaves</tissue>
    </source>
</reference>
<keyword evidence="3 8" id="KW-0349">Heme</keyword>
<evidence type="ECO:0000256" key="6">
    <source>
        <dbReference type="ARBA" id="ARBA00023004"/>
    </source>
</evidence>
<keyword evidence="7 9" id="KW-0503">Monooxygenase</keyword>
<keyword evidence="5 9" id="KW-0560">Oxidoreductase</keyword>
<dbReference type="PRINTS" id="PR00385">
    <property type="entry name" value="P450"/>
</dbReference>
<feature type="transmembrane region" description="Helical" evidence="10">
    <location>
        <begin position="6"/>
        <end position="24"/>
    </location>
</feature>
<dbReference type="PRINTS" id="PR00463">
    <property type="entry name" value="EP450I"/>
</dbReference>
<name>A0AAN9RT17_PHACN</name>
<evidence type="ECO:0000313" key="12">
    <source>
        <dbReference type="Proteomes" id="UP001374584"/>
    </source>
</evidence>
<keyword evidence="12" id="KW-1185">Reference proteome</keyword>
<organism evidence="11 12">
    <name type="scientific">Phaseolus coccineus</name>
    <name type="common">Scarlet runner bean</name>
    <name type="synonym">Phaseolus multiflorus</name>
    <dbReference type="NCBI Taxonomy" id="3886"/>
    <lineage>
        <taxon>Eukaryota</taxon>
        <taxon>Viridiplantae</taxon>
        <taxon>Streptophyta</taxon>
        <taxon>Embryophyta</taxon>
        <taxon>Tracheophyta</taxon>
        <taxon>Spermatophyta</taxon>
        <taxon>Magnoliopsida</taxon>
        <taxon>eudicotyledons</taxon>
        <taxon>Gunneridae</taxon>
        <taxon>Pentapetalae</taxon>
        <taxon>rosids</taxon>
        <taxon>fabids</taxon>
        <taxon>Fabales</taxon>
        <taxon>Fabaceae</taxon>
        <taxon>Papilionoideae</taxon>
        <taxon>50 kb inversion clade</taxon>
        <taxon>NPAAA clade</taxon>
        <taxon>indigoferoid/millettioid clade</taxon>
        <taxon>Phaseoleae</taxon>
        <taxon>Phaseolus</taxon>
    </lineage>
</organism>
<dbReference type="PROSITE" id="PS00086">
    <property type="entry name" value="CYTOCHROME_P450"/>
    <property type="match status" value="1"/>
</dbReference>
<evidence type="ECO:0000256" key="8">
    <source>
        <dbReference type="PIRSR" id="PIRSR602401-1"/>
    </source>
</evidence>
<dbReference type="AlphaFoldDB" id="A0AAN9RT17"/>
<dbReference type="GO" id="GO:0004497">
    <property type="term" value="F:monooxygenase activity"/>
    <property type="evidence" value="ECO:0007669"/>
    <property type="project" value="UniProtKB-KW"/>
</dbReference>
<comment type="cofactor">
    <cofactor evidence="1 8">
        <name>heme</name>
        <dbReference type="ChEBI" id="CHEBI:30413"/>
    </cofactor>
</comment>
<keyword evidence="10" id="KW-1133">Transmembrane helix</keyword>
<evidence type="ECO:0000256" key="2">
    <source>
        <dbReference type="ARBA" id="ARBA00010617"/>
    </source>
</evidence>
<comment type="caution">
    <text evidence="11">The sequence shown here is derived from an EMBL/GenBank/DDBJ whole genome shotgun (WGS) entry which is preliminary data.</text>
</comment>
<protein>
    <recommendedName>
        <fullName evidence="13">Cytochrome P450</fullName>
    </recommendedName>
</protein>
<dbReference type="SUPFAM" id="SSF48264">
    <property type="entry name" value="Cytochrome P450"/>
    <property type="match status" value="1"/>
</dbReference>
<evidence type="ECO:0000256" key="9">
    <source>
        <dbReference type="RuleBase" id="RU000461"/>
    </source>
</evidence>
<evidence type="ECO:0000256" key="3">
    <source>
        <dbReference type="ARBA" id="ARBA00022617"/>
    </source>
</evidence>
<keyword evidence="6 8" id="KW-0408">Iron</keyword>
<dbReference type="InterPro" id="IPR001128">
    <property type="entry name" value="Cyt_P450"/>
</dbReference>
<proteinExistence type="inferred from homology"/>
<evidence type="ECO:0000313" key="11">
    <source>
        <dbReference type="EMBL" id="KAK7382682.1"/>
    </source>
</evidence>
<dbReference type="GO" id="GO:0016705">
    <property type="term" value="F:oxidoreductase activity, acting on paired donors, with incorporation or reduction of molecular oxygen"/>
    <property type="evidence" value="ECO:0007669"/>
    <property type="project" value="InterPro"/>
</dbReference>
<evidence type="ECO:0000256" key="1">
    <source>
        <dbReference type="ARBA" id="ARBA00001971"/>
    </source>
</evidence>
<evidence type="ECO:0000256" key="5">
    <source>
        <dbReference type="ARBA" id="ARBA00023002"/>
    </source>
</evidence>
<accession>A0AAN9RT17</accession>
<evidence type="ECO:0000256" key="4">
    <source>
        <dbReference type="ARBA" id="ARBA00022723"/>
    </source>
</evidence>
<evidence type="ECO:0008006" key="13">
    <source>
        <dbReference type="Google" id="ProtNLM"/>
    </source>
</evidence>
<keyword evidence="4 8" id="KW-0479">Metal-binding</keyword>
<comment type="similarity">
    <text evidence="2 9">Belongs to the cytochrome P450 family.</text>
</comment>
<sequence length="521" mass="59997">MAVLGFGEFLVAFLLFVLIHYWRLNRHASITNWPVLGMLPGLLLNLSIIFDYITMILKLHGGNFMYKGPWLLNMNIFVTSDPINVQHITSTKFENYGKGDDFREIFEVLGDGIFRSDSQQWKYNRRFDPTCLSLDLPEVACEKAFTKLEDAFLYRHAMPRGLWKLLRWLQLGKEKKAKEGQEILDQMLYKEIVSKCKVQGQSSGNNTLEEEPRFSLLDVLTNEILEEIREKLSAREGNGKDLGVEWLSQLTYLHAAITETLRLYPLVPVGHKCALKSDMLPSGHWIKSNTMIVYSLYSMGRAEEIWGEDCLKFRPERWISKRGGIIHIPSYKFIAFNAGPRSCLGKDISYTKIKMIAAAILWNYRIQLVEGQGVSPRVSVIVHMKHGLKSLPFPNSIILPMFCLCHHLYYSLLQPEQLSSLSPAMLLHPCTRSKHDVRSRLQIASSLNITCVPSTTLCLVLVFPCVGLRVLELFLQGFFDKKLGLKFLEVFFFVELKFVNWRMVEHWCGCSRLWFDVGDRL</sequence>
<feature type="transmembrane region" description="Helical" evidence="10">
    <location>
        <begin position="36"/>
        <end position="57"/>
    </location>
</feature>
<feature type="binding site" description="axial binding residue" evidence="8">
    <location>
        <position position="343"/>
    </location>
    <ligand>
        <name>heme</name>
        <dbReference type="ChEBI" id="CHEBI:30413"/>
    </ligand>
    <ligandPart>
        <name>Fe</name>
        <dbReference type="ChEBI" id="CHEBI:18248"/>
    </ligandPart>
</feature>
<dbReference type="InterPro" id="IPR036396">
    <property type="entry name" value="Cyt_P450_sf"/>
</dbReference>
<dbReference type="GO" id="GO:0006629">
    <property type="term" value="P:lipid metabolic process"/>
    <property type="evidence" value="ECO:0007669"/>
    <property type="project" value="UniProtKB-ARBA"/>
</dbReference>
<gene>
    <name evidence="11" type="ORF">VNO80_01655</name>
</gene>
<dbReference type="Pfam" id="PF00067">
    <property type="entry name" value="p450"/>
    <property type="match status" value="1"/>
</dbReference>